<dbReference type="PROSITE" id="PS50865">
    <property type="entry name" value="ZF_MYND_2"/>
    <property type="match status" value="1"/>
</dbReference>
<reference evidence="6" key="1">
    <citation type="submission" date="2020-12" db="EMBL/GenBank/DDBJ databases">
        <title>Metabolic potential, ecology and presence of endohyphal bacteria is reflected in genomic diversity of Mucoromycotina.</title>
        <authorList>
            <person name="Muszewska A."/>
            <person name="Okrasinska A."/>
            <person name="Steczkiewicz K."/>
            <person name="Drgas O."/>
            <person name="Orlowska M."/>
            <person name="Perlinska-Lenart U."/>
            <person name="Aleksandrzak-Piekarczyk T."/>
            <person name="Szatraj K."/>
            <person name="Zielenkiewicz U."/>
            <person name="Pilsyk S."/>
            <person name="Malc E."/>
            <person name="Mieczkowski P."/>
            <person name="Kruszewska J.S."/>
            <person name="Biernat P."/>
            <person name="Pawlowska J."/>
        </authorList>
    </citation>
    <scope>NUCLEOTIDE SEQUENCE</scope>
    <source>
        <strain evidence="6">WA0000067209</strain>
    </source>
</reference>
<evidence type="ECO:0000259" key="5">
    <source>
        <dbReference type="PROSITE" id="PS50865"/>
    </source>
</evidence>
<dbReference type="SUPFAM" id="SSF81901">
    <property type="entry name" value="HCP-like"/>
    <property type="match status" value="1"/>
</dbReference>
<keyword evidence="7" id="KW-1185">Reference proteome</keyword>
<accession>A0A8H7PKE2</accession>
<evidence type="ECO:0000256" key="3">
    <source>
        <dbReference type="ARBA" id="ARBA00022833"/>
    </source>
</evidence>
<evidence type="ECO:0000313" key="7">
    <source>
        <dbReference type="Proteomes" id="UP000654370"/>
    </source>
</evidence>
<comment type="caution">
    <text evidence="6">The sequence shown here is derived from an EMBL/GenBank/DDBJ whole genome shotgun (WGS) entry which is preliminary data.</text>
</comment>
<dbReference type="OrthoDB" id="2271790at2759"/>
<feature type="domain" description="MYND-type" evidence="5">
    <location>
        <begin position="250"/>
        <end position="288"/>
    </location>
</feature>
<name>A0A8H7PKE2_MORIS</name>
<dbReference type="GO" id="GO:0008270">
    <property type="term" value="F:zinc ion binding"/>
    <property type="evidence" value="ECO:0007669"/>
    <property type="project" value="UniProtKB-KW"/>
</dbReference>
<dbReference type="AlphaFoldDB" id="A0A8H7PKE2"/>
<evidence type="ECO:0000256" key="2">
    <source>
        <dbReference type="ARBA" id="ARBA00022771"/>
    </source>
</evidence>
<dbReference type="Pfam" id="PF01753">
    <property type="entry name" value="zf-MYND"/>
    <property type="match status" value="1"/>
</dbReference>
<evidence type="ECO:0000313" key="6">
    <source>
        <dbReference type="EMBL" id="KAG2175541.1"/>
    </source>
</evidence>
<keyword evidence="2 4" id="KW-0863">Zinc-finger</keyword>
<dbReference type="Proteomes" id="UP000654370">
    <property type="component" value="Unassembled WGS sequence"/>
</dbReference>
<keyword evidence="3" id="KW-0862">Zinc</keyword>
<gene>
    <name evidence="6" type="ORF">INT43_001188</name>
</gene>
<dbReference type="SUPFAM" id="SSF144232">
    <property type="entry name" value="HIT/MYND zinc finger-like"/>
    <property type="match status" value="1"/>
</dbReference>
<dbReference type="EMBL" id="JAEPQZ010000011">
    <property type="protein sequence ID" value="KAG2175541.1"/>
    <property type="molecule type" value="Genomic_DNA"/>
</dbReference>
<dbReference type="Gene3D" id="6.10.140.2220">
    <property type="match status" value="1"/>
</dbReference>
<keyword evidence="1" id="KW-0479">Metal-binding</keyword>
<dbReference type="InterPro" id="IPR002893">
    <property type="entry name" value="Znf_MYND"/>
</dbReference>
<protein>
    <recommendedName>
        <fullName evidence="5">MYND-type domain-containing protein</fullName>
    </recommendedName>
</protein>
<organism evidence="6 7">
    <name type="scientific">Mortierella isabellina</name>
    <name type="common">Filamentous fungus</name>
    <name type="synonym">Umbelopsis isabellina</name>
    <dbReference type="NCBI Taxonomy" id="91625"/>
    <lineage>
        <taxon>Eukaryota</taxon>
        <taxon>Fungi</taxon>
        <taxon>Fungi incertae sedis</taxon>
        <taxon>Mucoromycota</taxon>
        <taxon>Mucoromycotina</taxon>
        <taxon>Umbelopsidomycetes</taxon>
        <taxon>Umbelopsidales</taxon>
        <taxon>Umbelopsidaceae</taxon>
        <taxon>Umbelopsis</taxon>
    </lineage>
</organism>
<dbReference type="InterPro" id="IPR011990">
    <property type="entry name" value="TPR-like_helical_dom_sf"/>
</dbReference>
<dbReference type="Gene3D" id="1.25.40.10">
    <property type="entry name" value="Tetratricopeptide repeat domain"/>
    <property type="match status" value="1"/>
</dbReference>
<evidence type="ECO:0000256" key="4">
    <source>
        <dbReference type="PROSITE-ProRule" id="PRU00134"/>
    </source>
</evidence>
<sequence>MPSFFFKGDSGNSSNTIVDPSQTLLFEAQQEFINHRYDKAIPILEKAANQGSIRAAMHLASMAMREEHRRVCADCQVAAAWYIKALNLLTARAPNIPCTTESLELIEQVVELLMSHMLKDIGSKEGRTLTNILWSMGKDLKPRAAIKLGSSDVAKMTESDQMQVCYARAMCITIYNCRGFIYQAERNNEKAKHYYTKCVNVPATDIHSCDVAQKSAELSLGYLDRDSITSCSPLLTPSSPTSSIHSAHNCSGCGVEKAMMPVCSRCKVRRYCSNKCRLDHATEHEQECVTLRESRS</sequence>
<evidence type="ECO:0000256" key="1">
    <source>
        <dbReference type="ARBA" id="ARBA00022723"/>
    </source>
</evidence>
<proteinExistence type="predicted"/>